<dbReference type="Pfam" id="PF13366">
    <property type="entry name" value="PDDEXK_3"/>
    <property type="match status" value="1"/>
</dbReference>
<organism evidence="1 2">
    <name type="scientific">Pseudanabaena yagii GIHE-NHR1</name>
    <dbReference type="NCBI Taxonomy" id="2722753"/>
    <lineage>
        <taxon>Bacteria</taxon>
        <taxon>Bacillati</taxon>
        <taxon>Cyanobacteriota</taxon>
        <taxon>Cyanophyceae</taxon>
        <taxon>Pseudanabaenales</taxon>
        <taxon>Pseudanabaenaceae</taxon>
        <taxon>Pseudanabaena</taxon>
        <taxon>Pseudanabaena yagii</taxon>
    </lineage>
</organism>
<gene>
    <name evidence="1" type="ORF">HC246_00325</name>
</gene>
<dbReference type="EMBL" id="JAAVJL010000001">
    <property type="protein sequence ID" value="NMF56511.1"/>
    <property type="molecule type" value="Genomic_DNA"/>
</dbReference>
<keyword evidence="2" id="KW-1185">Reference proteome</keyword>
<evidence type="ECO:0000313" key="2">
    <source>
        <dbReference type="Proteomes" id="UP000738376"/>
    </source>
</evidence>
<proteinExistence type="predicted"/>
<name>A0ABX1LM38_9CYAN</name>
<comment type="caution">
    <text evidence="1">The sequence shown here is derived from an EMBL/GenBank/DDBJ whole genome shotgun (WGS) entry which is preliminary data.</text>
</comment>
<accession>A0ABX1LM38</accession>
<reference evidence="1 2" key="1">
    <citation type="submission" date="2020-03" db="EMBL/GenBank/DDBJ databases">
        <title>Draft Genome Sequence of 2-Methylisoborneol Producing Pseudanabaena yagii Strain GIHE-NHR1 Isolated from North Han River in South Korea.</title>
        <authorList>
            <person name="Jeong J."/>
        </authorList>
    </citation>
    <scope>NUCLEOTIDE SEQUENCE [LARGE SCALE GENOMIC DNA]</scope>
    <source>
        <strain evidence="1 2">GIHE-NHR1</strain>
    </source>
</reference>
<dbReference type="Proteomes" id="UP000738376">
    <property type="component" value="Unassembled WGS sequence"/>
</dbReference>
<protein>
    <submittedName>
        <fullName evidence="1">GxxExxY protein</fullName>
    </submittedName>
</protein>
<dbReference type="RefSeq" id="WP_169361649.1">
    <property type="nucleotide sequence ID" value="NZ_JAAVJL010000001.1"/>
</dbReference>
<dbReference type="InterPro" id="IPR026350">
    <property type="entry name" value="GxxExxY"/>
</dbReference>
<sequence length="129" mass="14657">MREAISEGVNQVAKEIVDSAFQVHSTLGAGLLESVYEICLEHELRKREIRVERQVPIPVIYDGVRLEAGFRLDLLVNNCVIVELKAVEYLLPVHTAQLMTYLKLTKHRLGLLINFNVPLIKDGLKRIVL</sequence>
<evidence type="ECO:0000313" key="1">
    <source>
        <dbReference type="EMBL" id="NMF56511.1"/>
    </source>
</evidence>
<dbReference type="NCBIfam" id="TIGR04256">
    <property type="entry name" value="GxxExxY"/>
    <property type="match status" value="1"/>
</dbReference>